<feature type="domain" description="AFP-like" evidence="1">
    <location>
        <begin position="289"/>
        <end position="346"/>
    </location>
</feature>
<accession>A0A369MPB5</accession>
<dbReference type="Pfam" id="PF08666">
    <property type="entry name" value="SAF"/>
    <property type="match status" value="1"/>
</dbReference>
<organism evidence="2 3">
    <name type="scientific">Eggerthella lenta</name>
    <name type="common">Eubacterium lentum</name>
    <dbReference type="NCBI Taxonomy" id="84112"/>
    <lineage>
        <taxon>Bacteria</taxon>
        <taxon>Bacillati</taxon>
        <taxon>Actinomycetota</taxon>
        <taxon>Coriobacteriia</taxon>
        <taxon>Eggerthellales</taxon>
        <taxon>Eggerthellaceae</taxon>
        <taxon>Eggerthella</taxon>
    </lineage>
</organism>
<gene>
    <name evidence="2" type="primary">pseI</name>
    <name evidence="2" type="ORF">C1872_10535</name>
</gene>
<dbReference type="Gene3D" id="3.90.1210.10">
    <property type="entry name" value="Antifreeze-like/N-acetylneuraminic acid synthase C-terminal domain"/>
    <property type="match status" value="1"/>
</dbReference>
<dbReference type="InterPro" id="IPR013785">
    <property type="entry name" value="Aldolase_TIM"/>
</dbReference>
<dbReference type="InterPro" id="IPR057736">
    <property type="entry name" value="SAF_PseI/NeuA/NeuB"/>
</dbReference>
<dbReference type="AlphaFoldDB" id="A0A369MPB5"/>
<dbReference type="InterPro" id="IPR036732">
    <property type="entry name" value="AFP_Neu5c_C_sf"/>
</dbReference>
<evidence type="ECO:0000259" key="1">
    <source>
        <dbReference type="PROSITE" id="PS50844"/>
    </source>
</evidence>
<comment type="caution">
    <text evidence="2">The sequence shown here is derived from an EMBL/GenBank/DDBJ whole genome shotgun (WGS) entry which is preliminary data.</text>
</comment>
<dbReference type="GO" id="GO:0016051">
    <property type="term" value="P:carbohydrate biosynthetic process"/>
    <property type="evidence" value="ECO:0007669"/>
    <property type="project" value="InterPro"/>
</dbReference>
<dbReference type="PANTHER" id="PTHR42966">
    <property type="entry name" value="N-ACETYLNEURAMINATE SYNTHASE"/>
    <property type="match status" value="1"/>
</dbReference>
<name>A0A369MPB5_EGGLN</name>
<dbReference type="PANTHER" id="PTHR42966:SF2">
    <property type="entry name" value="PSEUDAMINIC ACID SYNTHASE"/>
    <property type="match status" value="1"/>
</dbReference>
<dbReference type="InterPro" id="IPR020030">
    <property type="entry name" value="Pseudaminic_synth_PseI"/>
</dbReference>
<dbReference type="CDD" id="cd11615">
    <property type="entry name" value="SAF_NeuB_like"/>
    <property type="match status" value="1"/>
</dbReference>
<dbReference type="SUPFAM" id="SSF51269">
    <property type="entry name" value="AFP III-like domain"/>
    <property type="match status" value="1"/>
</dbReference>
<dbReference type="NCBIfam" id="TIGR03586">
    <property type="entry name" value="PseI"/>
    <property type="match status" value="1"/>
</dbReference>
<dbReference type="InterPro" id="IPR013974">
    <property type="entry name" value="SAF"/>
</dbReference>
<evidence type="ECO:0000313" key="2">
    <source>
        <dbReference type="EMBL" id="RDB78124.1"/>
    </source>
</evidence>
<dbReference type="InterPro" id="IPR013132">
    <property type="entry name" value="PseI/NeuA/B-like_N"/>
</dbReference>
<dbReference type="Proteomes" id="UP000253752">
    <property type="component" value="Unassembled WGS sequence"/>
</dbReference>
<proteinExistence type="predicted"/>
<dbReference type="PROSITE" id="PS50844">
    <property type="entry name" value="AFP_LIKE"/>
    <property type="match status" value="1"/>
</dbReference>
<dbReference type="EMBL" id="PPTX01000016">
    <property type="protein sequence ID" value="RDB78124.1"/>
    <property type="molecule type" value="Genomic_DNA"/>
</dbReference>
<dbReference type="InterPro" id="IPR006190">
    <property type="entry name" value="SAF_AFP_Neu5Ac"/>
</dbReference>
<dbReference type="SMART" id="SM00858">
    <property type="entry name" value="SAF"/>
    <property type="match status" value="1"/>
</dbReference>
<reference evidence="2 3" key="1">
    <citation type="journal article" date="2018" name="Elife">
        <title>Discovery and characterization of a prevalent human gut bacterial enzyme sufficient for the inactivation of a family of plant toxins.</title>
        <authorList>
            <person name="Koppel N."/>
            <person name="Bisanz J.E."/>
            <person name="Pandelia M.E."/>
            <person name="Turnbaugh P.J."/>
            <person name="Balskus E.P."/>
        </authorList>
    </citation>
    <scope>NUCLEOTIDE SEQUENCE [LARGE SCALE GENOMIC DNA]</scope>
    <source>
        <strain evidence="2 3">MR1 #12</strain>
    </source>
</reference>
<sequence length="346" mass="38031">MRMRLFNTISEGGVYFIAEMSGNHSGSLEKAMDIVHAAAEAGADCLKLQTYTADTITIDHDGSDFMTLKGLWEGRTLYDLYEEAHTPWEWQTDIKAECEKLGMDFLSSVFDPTSVDFLESIECGAYKIASPELVDVPLIEYTASKGKPMIISCGMGSMEEIQDAVDACRREGNEQIVLLKCTSEYPAVYEDMNIATMADMRERFGFPVGLSDHSMGYAVDVAAATLGASVIEKHFCITRDEETVDSAFSMDKQEFADMIEAVRNASAAIGRIAYERTPREEQGLLGRRSLYAVADIRAGEPFTKQNVRSIRPGSGLPPKHLPLLLGKTASRNIAYGEPITIGDLNG</sequence>
<dbReference type="Gene3D" id="3.20.20.70">
    <property type="entry name" value="Aldolase class I"/>
    <property type="match status" value="1"/>
</dbReference>
<dbReference type="InterPro" id="IPR051690">
    <property type="entry name" value="PseI-like"/>
</dbReference>
<dbReference type="SUPFAM" id="SSF51569">
    <property type="entry name" value="Aldolase"/>
    <property type="match status" value="1"/>
</dbReference>
<evidence type="ECO:0000313" key="3">
    <source>
        <dbReference type="Proteomes" id="UP000253752"/>
    </source>
</evidence>
<protein>
    <submittedName>
        <fullName evidence="2">Pseudaminic acid synthase</fullName>
    </submittedName>
</protein>
<dbReference type="GO" id="GO:0047444">
    <property type="term" value="F:N-acylneuraminate-9-phosphate synthase activity"/>
    <property type="evidence" value="ECO:0007669"/>
    <property type="project" value="TreeGrafter"/>
</dbReference>
<dbReference type="Pfam" id="PF03102">
    <property type="entry name" value="NeuB"/>
    <property type="match status" value="1"/>
</dbReference>